<evidence type="ECO:0008006" key="3">
    <source>
        <dbReference type="Google" id="ProtNLM"/>
    </source>
</evidence>
<organism evidence="1 2">
    <name type="scientific">Roseivirga misakiensis</name>
    <dbReference type="NCBI Taxonomy" id="1563681"/>
    <lineage>
        <taxon>Bacteria</taxon>
        <taxon>Pseudomonadati</taxon>
        <taxon>Bacteroidota</taxon>
        <taxon>Cytophagia</taxon>
        <taxon>Cytophagales</taxon>
        <taxon>Roseivirgaceae</taxon>
        <taxon>Roseivirga</taxon>
    </lineage>
</organism>
<sequence>MNINIPPACFPYILYQRTAYIRGLSIDRMAKKTLEKAGLIKAGSTFKKLVHLNARLSPTRIAKRYTDDILRDFNSIKPHLPATASNILDIGCGIAGIDLFLSQTYQHEVNLHLIDKTSIQEEVFYGYEPSGSFYNSMEYSRGFLEQNGVPKSNIHLQEATDDNEILFPVSFDLVVSLISWGYHYPVSTYLDTVFDKLAPGGKLIIDVRKGSEGLELIKEKFGNQEVVYSEGQCERVVAIKSR</sequence>
<dbReference type="AlphaFoldDB" id="A0A1E5T5X3"/>
<keyword evidence="2" id="KW-1185">Reference proteome</keyword>
<comment type="caution">
    <text evidence="1">The sequence shown here is derived from an EMBL/GenBank/DDBJ whole genome shotgun (WGS) entry which is preliminary data.</text>
</comment>
<dbReference type="CDD" id="cd02440">
    <property type="entry name" value="AdoMet_MTases"/>
    <property type="match status" value="1"/>
</dbReference>
<name>A0A1E5T5X3_9BACT</name>
<proteinExistence type="predicted"/>
<accession>A0A1E5T5X3</accession>
<dbReference type="InterPro" id="IPR029063">
    <property type="entry name" value="SAM-dependent_MTases_sf"/>
</dbReference>
<dbReference type="STRING" id="1563681.BFP71_03615"/>
<dbReference type="Proteomes" id="UP000095552">
    <property type="component" value="Unassembled WGS sequence"/>
</dbReference>
<dbReference type="Gene3D" id="3.40.50.150">
    <property type="entry name" value="Vaccinia Virus protein VP39"/>
    <property type="match status" value="1"/>
</dbReference>
<protein>
    <recommendedName>
        <fullName evidence="3">Methyltransferase type 11 domain-containing protein</fullName>
    </recommendedName>
</protein>
<dbReference type="OrthoDB" id="499075at2"/>
<dbReference type="RefSeq" id="WP_069834072.1">
    <property type="nucleotide sequence ID" value="NZ_MDGQ01000003.1"/>
</dbReference>
<dbReference type="EMBL" id="MDGQ01000003">
    <property type="protein sequence ID" value="OEK06760.1"/>
    <property type="molecule type" value="Genomic_DNA"/>
</dbReference>
<gene>
    <name evidence="1" type="ORF">BFP71_03615</name>
</gene>
<reference evidence="1 2" key="1">
    <citation type="submission" date="2016-08" db="EMBL/GenBank/DDBJ databases">
        <title>Draft genome of Fabibacter sp. strain SK-8.</title>
        <authorList>
            <person name="Wong S.-K."/>
            <person name="Hamasaki K."/>
            <person name="Yoshizawa S."/>
        </authorList>
    </citation>
    <scope>NUCLEOTIDE SEQUENCE [LARGE SCALE GENOMIC DNA]</scope>
    <source>
        <strain evidence="1 2">SK-8</strain>
    </source>
</reference>
<dbReference type="SUPFAM" id="SSF53335">
    <property type="entry name" value="S-adenosyl-L-methionine-dependent methyltransferases"/>
    <property type="match status" value="1"/>
</dbReference>
<evidence type="ECO:0000313" key="2">
    <source>
        <dbReference type="Proteomes" id="UP000095552"/>
    </source>
</evidence>
<evidence type="ECO:0000313" key="1">
    <source>
        <dbReference type="EMBL" id="OEK06760.1"/>
    </source>
</evidence>